<comment type="caution">
    <text evidence="1">The sequence shown here is derived from an EMBL/GenBank/DDBJ whole genome shotgun (WGS) entry which is preliminary data.</text>
</comment>
<sequence>MLDSHVAELTPKNNLNKFILLYISRHITVQKKFWTWLFNK</sequence>
<dbReference type="AlphaFoldDB" id="A0A2U1UPA3"/>
<gene>
    <name evidence="1" type="ORF">DDT54_14320</name>
</gene>
<accession>A0A2U1UPA3</accession>
<dbReference type="Proteomes" id="UP000295985">
    <property type="component" value="Unassembled WGS sequence"/>
</dbReference>
<evidence type="ECO:0000313" key="2">
    <source>
        <dbReference type="Proteomes" id="UP000295985"/>
    </source>
</evidence>
<protein>
    <submittedName>
        <fullName evidence="1">Uncharacterized protein</fullName>
    </submittedName>
</protein>
<evidence type="ECO:0000313" key="1">
    <source>
        <dbReference type="EMBL" id="PWC23518.1"/>
    </source>
</evidence>
<reference evidence="1 2" key="1">
    <citation type="submission" date="2018-04" db="EMBL/GenBank/DDBJ databases">
        <title>Brenneria corticis sp.nov.</title>
        <authorList>
            <person name="Li Y."/>
        </authorList>
    </citation>
    <scope>NUCLEOTIDE SEQUENCE [LARGE SCALE GENOMIC DNA]</scope>
    <source>
        <strain evidence="1 2">LMG 2694</strain>
    </source>
</reference>
<name>A0A2U1UPA3_9GAMM</name>
<organism evidence="1 2">
    <name type="scientific">Brenneria nigrifluens DSM 30175 = ATCC 13028</name>
    <dbReference type="NCBI Taxonomy" id="1121120"/>
    <lineage>
        <taxon>Bacteria</taxon>
        <taxon>Pseudomonadati</taxon>
        <taxon>Pseudomonadota</taxon>
        <taxon>Gammaproteobacteria</taxon>
        <taxon>Enterobacterales</taxon>
        <taxon>Pectobacteriaceae</taxon>
        <taxon>Brenneria</taxon>
    </lineage>
</organism>
<proteinExistence type="predicted"/>
<dbReference type="EMBL" id="QDKK01000023">
    <property type="protein sequence ID" value="PWC23518.1"/>
    <property type="molecule type" value="Genomic_DNA"/>
</dbReference>